<dbReference type="Proteomes" id="UP000485058">
    <property type="component" value="Unassembled WGS sequence"/>
</dbReference>
<feature type="compositionally biased region" description="Acidic residues" evidence="1">
    <location>
        <begin position="22"/>
        <end position="36"/>
    </location>
</feature>
<proteinExistence type="predicted"/>
<gene>
    <name evidence="2" type="ORF">HaLaN_04523</name>
</gene>
<organism evidence="2 3">
    <name type="scientific">Haematococcus lacustris</name>
    <name type="common">Green alga</name>
    <name type="synonym">Haematococcus pluvialis</name>
    <dbReference type="NCBI Taxonomy" id="44745"/>
    <lineage>
        <taxon>Eukaryota</taxon>
        <taxon>Viridiplantae</taxon>
        <taxon>Chlorophyta</taxon>
        <taxon>core chlorophytes</taxon>
        <taxon>Chlorophyceae</taxon>
        <taxon>CS clade</taxon>
        <taxon>Chlamydomonadales</taxon>
        <taxon>Haematococcaceae</taxon>
        <taxon>Haematococcus</taxon>
    </lineage>
</organism>
<evidence type="ECO:0000256" key="1">
    <source>
        <dbReference type="SAM" id="MobiDB-lite"/>
    </source>
</evidence>
<protein>
    <submittedName>
        <fullName evidence="2">Uncharacterized protein</fullName>
    </submittedName>
</protein>
<feature type="compositionally biased region" description="Acidic residues" evidence="1">
    <location>
        <begin position="65"/>
        <end position="75"/>
    </location>
</feature>
<sequence>MAGDEGGPASHGKVMGHMGNGYDDDEASIDEDENSDGGEVSIAGSDPGRRNMDMGNGYGGGYGAGEEDEEEDNDF</sequence>
<dbReference type="EMBL" id="BLLF01000231">
    <property type="protein sequence ID" value="GFH09397.1"/>
    <property type="molecule type" value="Genomic_DNA"/>
</dbReference>
<name>A0A699YGW2_HAELA</name>
<feature type="region of interest" description="Disordered" evidence="1">
    <location>
        <begin position="1"/>
        <end position="75"/>
    </location>
</feature>
<keyword evidence="3" id="KW-1185">Reference proteome</keyword>
<evidence type="ECO:0000313" key="2">
    <source>
        <dbReference type="EMBL" id="GFH09397.1"/>
    </source>
</evidence>
<evidence type="ECO:0000313" key="3">
    <source>
        <dbReference type="Proteomes" id="UP000485058"/>
    </source>
</evidence>
<dbReference type="AlphaFoldDB" id="A0A699YGW2"/>
<accession>A0A699YGW2</accession>
<comment type="caution">
    <text evidence="2">The sequence shown here is derived from an EMBL/GenBank/DDBJ whole genome shotgun (WGS) entry which is preliminary data.</text>
</comment>
<reference evidence="2 3" key="1">
    <citation type="submission" date="2020-02" db="EMBL/GenBank/DDBJ databases">
        <title>Draft genome sequence of Haematococcus lacustris strain NIES-144.</title>
        <authorList>
            <person name="Morimoto D."/>
            <person name="Nakagawa S."/>
            <person name="Yoshida T."/>
            <person name="Sawayama S."/>
        </authorList>
    </citation>
    <scope>NUCLEOTIDE SEQUENCE [LARGE SCALE GENOMIC DNA]</scope>
    <source>
        <strain evidence="2 3">NIES-144</strain>
    </source>
</reference>